<feature type="coiled-coil region" evidence="5">
    <location>
        <begin position="147"/>
        <end position="196"/>
    </location>
</feature>
<name>A0A5E4LMI6_9ARCH</name>
<comment type="subunit">
    <text evidence="4">Has multiple subunits with at least A(3), B(3), C, D, E, F, H, I and proteolipid K(x).</text>
</comment>
<evidence type="ECO:0000256" key="5">
    <source>
        <dbReference type="SAM" id="Coils"/>
    </source>
</evidence>
<dbReference type="EMBL" id="CABMJJ010000007">
    <property type="protein sequence ID" value="VVC03184.1"/>
    <property type="molecule type" value="Genomic_DNA"/>
</dbReference>
<dbReference type="PANTHER" id="PTHR11671">
    <property type="entry name" value="V-TYPE ATP SYNTHASE SUBUNIT D"/>
    <property type="match status" value="1"/>
</dbReference>
<dbReference type="Proteomes" id="UP000789941">
    <property type="component" value="Unassembled WGS sequence"/>
</dbReference>
<organism evidence="6 7">
    <name type="scientific">Candidatus Bilamarchaeum dharawalense</name>
    <dbReference type="NCBI Taxonomy" id="2885759"/>
    <lineage>
        <taxon>Archaea</taxon>
        <taxon>Candidatus Micrarchaeota</taxon>
        <taxon>Candidatus Micrarchaeia</taxon>
        <taxon>Candidatus Anstonellales</taxon>
        <taxon>Candidatus Bilamarchaeaceae</taxon>
        <taxon>Candidatus Bilamarchaeum</taxon>
    </lineage>
</organism>
<dbReference type="GO" id="GO:0046933">
    <property type="term" value="F:proton-transporting ATP synthase activity, rotational mechanism"/>
    <property type="evidence" value="ECO:0007669"/>
    <property type="project" value="UniProtKB-UniRule"/>
</dbReference>
<dbReference type="Pfam" id="PF01813">
    <property type="entry name" value="ATP-synt_D"/>
    <property type="match status" value="1"/>
</dbReference>
<keyword evidence="4" id="KW-0066">ATP synthesis</keyword>
<evidence type="ECO:0000256" key="1">
    <source>
        <dbReference type="ARBA" id="ARBA00005850"/>
    </source>
</evidence>
<accession>A0A5E4LMI6</accession>
<keyword evidence="5" id="KW-0175">Coiled coil</keyword>
<keyword evidence="4" id="KW-0472">Membrane</keyword>
<evidence type="ECO:0000256" key="4">
    <source>
        <dbReference type="HAMAP-Rule" id="MF_00271"/>
    </source>
</evidence>
<keyword evidence="2 4" id="KW-0813">Transport</keyword>
<dbReference type="GO" id="GO:0005524">
    <property type="term" value="F:ATP binding"/>
    <property type="evidence" value="ECO:0007669"/>
    <property type="project" value="UniProtKB-UniRule"/>
</dbReference>
<dbReference type="NCBIfam" id="TIGR00309">
    <property type="entry name" value="V_ATPase_subD"/>
    <property type="match status" value="1"/>
</dbReference>
<dbReference type="GO" id="GO:0046961">
    <property type="term" value="F:proton-transporting ATPase activity, rotational mechanism"/>
    <property type="evidence" value="ECO:0007669"/>
    <property type="project" value="InterPro"/>
</dbReference>
<sequence>MGATDVNPTRMELIKTKERITLAVKGHKLLKQKRDALILEFFKILKKAQDLRGQLAQRMAQGYHSLALAETYHNMQELTKVSLDLKKEIDIDIEVRNVMGVKIPNIDAKMEHKHFLSLPTYSVAATSAKIDAAVDDFNEILQMVIRLAETETAMKRLIVEIEKTKRRVNALEFVLIPRLEETKKSITFRLEEMERDSFVSLKAIKRKLDKEKKAKMAG</sequence>
<reference evidence="6 7" key="1">
    <citation type="submission" date="2019-08" db="EMBL/GenBank/DDBJ databases">
        <authorList>
            <person name="Vazquez-Campos X."/>
        </authorList>
    </citation>
    <scope>NUCLEOTIDE SEQUENCE [LARGE SCALE GENOMIC DNA]</scope>
    <source>
        <strain evidence="6">LFW-283_2</strain>
    </source>
</reference>
<comment type="caution">
    <text evidence="6">The sequence shown here is derived from an EMBL/GenBank/DDBJ whole genome shotgun (WGS) entry which is preliminary data.</text>
</comment>
<comment type="subcellular location">
    <subcellularLocation>
        <location evidence="4">Cell membrane</location>
        <topology evidence="4">Peripheral membrane protein</topology>
    </subcellularLocation>
</comment>
<gene>
    <name evidence="4 6" type="primary">atpD</name>
    <name evidence="6" type="ORF">LFW2832_00217</name>
</gene>
<proteinExistence type="inferred from homology"/>
<keyword evidence="3 4" id="KW-0406">Ion transport</keyword>
<keyword evidence="4" id="KW-1003">Cell membrane</keyword>
<dbReference type="AlphaFoldDB" id="A0A5E4LMI6"/>
<protein>
    <recommendedName>
        <fullName evidence="4">A-type ATP synthase subunit D</fullName>
    </recommendedName>
</protein>
<dbReference type="GO" id="GO:0042777">
    <property type="term" value="P:proton motive force-driven plasma membrane ATP synthesis"/>
    <property type="evidence" value="ECO:0007669"/>
    <property type="project" value="UniProtKB-UniRule"/>
</dbReference>
<comment type="similarity">
    <text evidence="1 4">Belongs to the V-ATPase D subunit family.</text>
</comment>
<evidence type="ECO:0000256" key="3">
    <source>
        <dbReference type="ARBA" id="ARBA00023065"/>
    </source>
</evidence>
<dbReference type="GO" id="GO:0005886">
    <property type="term" value="C:plasma membrane"/>
    <property type="evidence" value="ECO:0007669"/>
    <property type="project" value="UniProtKB-SubCell"/>
</dbReference>
<evidence type="ECO:0000313" key="7">
    <source>
        <dbReference type="Proteomes" id="UP000789941"/>
    </source>
</evidence>
<dbReference type="Gene3D" id="1.10.287.3240">
    <property type="match status" value="1"/>
</dbReference>
<dbReference type="HAMAP" id="MF_00271">
    <property type="entry name" value="ATP_synth_D_arch"/>
    <property type="match status" value="1"/>
</dbReference>
<keyword evidence="4" id="KW-0375">Hydrogen ion transport</keyword>
<evidence type="ECO:0000313" key="6">
    <source>
        <dbReference type="EMBL" id="VVC03184.1"/>
    </source>
</evidence>
<dbReference type="NCBIfam" id="NF001545">
    <property type="entry name" value="PRK00373.1-4"/>
    <property type="match status" value="1"/>
</dbReference>
<dbReference type="InterPro" id="IPR002699">
    <property type="entry name" value="V_ATPase_D"/>
</dbReference>
<comment type="function">
    <text evidence="4">Component of the A-type ATP synthase that produces ATP from ADP in the presence of a proton gradient across the membrane.</text>
</comment>
<evidence type="ECO:0000256" key="2">
    <source>
        <dbReference type="ARBA" id="ARBA00022448"/>
    </source>
</evidence>